<feature type="transmembrane region" description="Helical" evidence="1">
    <location>
        <begin position="140"/>
        <end position="159"/>
    </location>
</feature>
<dbReference type="EMBL" id="CP002545">
    <property type="protein sequence ID" value="ADY52054.1"/>
    <property type="molecule type" value="Genomic_DNA"/>
</dbReference>
<name>F0S5A9_PSESL</name>
<dbReference type="HOGENOM" id="CLU_122870_0_0_10"/>
<dbReference type="OrthoDB" id="6333271at2"/>
<evidence type="ECO:0000313" key="3">
    <source>
        <dbReference type="Proteomes" id="UP000000310"/>
    </source>
</evidence>
<feature type="transmembrane region" description="Helical" evidence="1">
    <location>
        <begin position="166"/>
        <end position="184"/>
    </location>
</feature>
<evidence type="ECO:0000256" key="1">
    <source>
        <dbReference type="SAM" id="Phobius"/>
    </source>
</evidence>
<gene>
    <name evidence="2" type="ordered locus">Pedsa_1493</name>
</gene>
<keyword evidence="1" id="KW-1133">Transmembrane helix</keyword>
<dbReference type="Proteomes" id="UP000000310">
    <property type="component" value="Chromosome"/>
</dbReference>
<feature type="transmembrane region" description="Helical" evidence="1">
    <location>
        <begin position="7"/>
        <end position="27"/>
    </location>
</feature>
<organism evidence="2 3">
    <name type="scientific">Pseudopedobacter saltans (strain ATCC 51119 / DSM 12145 / JCM 21818 / CCUG 39354 / LMG 10337 / NBRC 100064 / NCIMB 13643)</name>
    <name type="common">Pedobacter saltans</name>
    <dbReference type="NCBI Taxonomy" id="762903"/>
    <lineage>
        <taxon>Bacteria</taxon>
        <taxon>Pseudomonadati</taxon>
        <taxon>Bacteroidota</taxon>
        <taxon>Sphingobacteriia</taxon>
        <taxon>Sphingobacteriales</taxon>
        <taxon>Sphingobacteriaceae</taxon>
        <taxon>Pseudopedobacter</taxon>
    </lineage>
</organism>
<proteinExistence type="predicted"/>
<keyword evidence="3" id="KW-1185">Reference proteome</keyword>
<reference evidence="3" key="2">
    <citation type="submission" date="2011-02" db="EMBL/GenBank/DDBJ databases">
        <title>The complete genome of Pedobacter saltans DSM 12145.</title>
        <authorList>
            <consortium name="US DOE Joint Genome Institute (JGI-PGF)"/>
            <person name="Lucas S."/>
            <person name="Copeland A."/>
            <person name="Lapidus A."/>
            <person name="Bruce D."/>
            <person name="Goodwin L."/>
            <person name="Pitluck S."/>
            <person name="Kyrpides N."/>
            <person name="Mavromatis K."/>
            <person name="Pagani I."/>
            <person name="Ivanova N."/>
            <person name="Ovchinnikova G."/>
            <person name="Lu M."/>
            <person name="Detter J.C."/>
            <person name="Han C."/>
            <person name="Land M."/>
            <person name="Hauser L."/>
            <person name="Markowitz V."/>
            <person name="Cheng J.-F."/>
            <person name="Hugenholtz P."/>
            <person name="Woyke T."/>
            <person name="Wu D."/>
            <person name="Tindall B."/>
            <person name="Pomrenke H.G."/>
            <person name="Brambilla E."/>
            <person name="Klenk H.-P."/>
            <person name="Eisen J.A."/>
        </authorList>
    </citation>
    <scope>NUCLEOTIDE SEQUENCE [LARGE SCALE GENOMIC DNA]</scope>
    <source>
        <strain evidence="3">ATCC 51119 / DSM 12145 / JCM 21818 / LMG 10337 / NBRC 100064 / NCIMB 13643</strain>
    </source>
</reference>
<keyword evidence="1" id="KW-0812">Transmembrane</keyword>
<reference evidence="2 3" key="1">
    <citation type="journal article" date="2011" name="Stand. Genomic Sci.">
        <title>Complete genome sequence of the gliding, heparinolytic Pedobacter saltans type strain (113).</title>
        <authorList>
            <person name="Liolios K."/>
            <person name="Sikorski J."/>
            <person name="Lu M."/>
            <person name="Nolan M."/>
            <person name="Lapidus A."/>
            <person name="Lucas S."/>
            <person name="Hammon N."/>
            <person name="Deshpande S."/>
            <person name="Cheng J.F."/>
            <person name="Tapia R."/>
            <person name="Han C."/>
            <person name="Goodwin L."/>
            <person name="Pitluck S."/>
            <person name="Huntemann M."/>
            <person name="Ivanova N."/>
            <person name="Pagani I."/>
            <person name="Mavromatis K."/>
            <person name="Ovchinikova G."/>
            <person name="Pati A."/>
            <person name="Chen A."/>
            <person name="Palaniappan K."/>
            <person name="Land M."/>
            <person name="Hauser L."/>
            <person name="Brambilla E.M."/>
            <person name="Kotsyurbenko O."/>
            <person name="Rohde M."/>
            <person name="Tindall B.J."/>
            <person name="Abt B."/>
            <person name="Goker M."/>
            <person name="Detter J.C."/>
            <person name="Woyke T."/>
            <person name="Bristow J."/>
            <person name="Eisen J.A."/>
            <person name="Markowitz V."/>
            <person name="Hugenholtz P."/>
            <person name="Klenk H.P."/>
            <person name="Kyrpides N.C."/>
        </authorList>
    </citation>
    <scope>NUCLEOTIDE SEQUENCE [LARGE SCALE GENOMIC DNA]</scope>
    <source>
        <strain evidence="3">ATCC 51119 / DSM 12145 / JCM 21818 / LMG 10337 / NBRC 100064 / NCIMB 13643</strain>
    </source>
</reference>
<dbReference type="eggNOG" id="ENOG5032U9N">
    <property type="taxonomic scope" value="Bacteria"/>
</dbReference>
<dbReference type="AlphaFoldDB" id="F0S5A9"/>
<dbReference type="RefSeq" id="WP_013632553.1">
    <property type="nucleotide sequence ID" value="NC_015177.1"/>
</dbReference>
<accession>F0S5A9</accession>
<evidence type="ECO:0000313" key="2">
    <source>
        <dbReference type="EMBL" id="ADY52054.1"/>
    </source>
</evidence>
<keyword evidence="1" id="KW-0472">Membrane</keyword>
<dbReference type="KEGG" id="psn:Pedsa_1493"/>
<dbReference type="STRING" id="762903.Pedsa_1493"/>
<protein>
    <submittedName>
        <fullName evidence="2">Uncharacterized protein</fullName>
    </submittedName>
</protein>
<feature type="transmembrane region" description="Helical" evidence="1">
    <location>
        <begin position="33"/>
        <end position="52"/>
    </location>
</feature>
<sequence>MVAKTLVRYGIIFLVFIVQILFLTTILRENTHSYLLLIFIATLAILTLYTYLRSPIHHTEYSYESLKVAAWVPVGAVASYYLHHSLQMGPVMGAALVGSIGSFLPDINSNSTYLKKLPAAIYCGAFVGMSSAHVANGFTFVLVAGFFTAVFLIVSKSVLHGVGGKLGTLAFLGVALTYLLVFLLG</sequence>